<accession>A0A8B4H2W9</accession>
<evidence type="ECO:0000313" key="1">
    <source>
        <dbReference type="EMBL" id="SPW23858.1"/>
    </source>
</evidence>
<dbReference type="AlphaFoldDB" id="A0A8B4H2W9"/>
<dbReference type="EMBL" id="UARK01000001">
    <property type="protein sequence ID" value="SPW23858.1"/>
    <property type="molecule type" value="Genomic_DNA"/>
</dbReference>
<organism evidence="1 2">
    <name type="scientific">Corynebacterium matruchotii</name>
    <dbReference type="NCBI Taxonomy" id="43768"/>
    <lineage>
        <taxon>Bacteria</taxon>
        <taxon>Bacillati</taxon>
        <taxon>Actinomycetota</taxon>
        <taxon>Actinomycetes</taxon>
        <taxon>Mycobacteriales</taxon>
        <taxon>Corynebacteriaceae</taxon>
        <taxon>Corynebacterium</taxon>
    </lineage>
</organism>
<gene>
    <name evidence="1" type="ORF">NCTC10254_00221</name>
</gene>
<proteinExistence type="predicted"/>
<dbReference type="Proteomes" id="UP000249886">
    <property type="component" value="Unassembled WGS sequence"/>
</dbReference>
<name>A0A8B4H2W9_9CORY</name>
<comment type="caution">
    <text evidence="1">The sequence shown here is derived from an EMBL/GenBank/DDBJ whole genome shotgun (WGS) entry which is preliminary data.</text>
</comment>
<reference evidence="1 2" key="1">
    <citation type="submission" date="2018-06" db="EMBL/GenBank/DDBJ databases">
        <authorList>
            <consortium name="Pathogen Informatics"/>
            <person name="Doyle S."/>
        </authorList>
    </citation>
    <scope>NUCLEOTIDE SEQUENCE [LARGE SCALE GENOMIC DNA]</scope>
    <source>
        <strain evidence="1 2">NCTC10254</strain>
    </source>
</reference>
<evidence type="ECO:0000313" key="2">
    <source>
        <dbReference type="Proteomes" id="UP000249886"/>
    </source>
</evidence>
<sequence>MRCILFLLAMTILVNTLSQNWEQIQSEYLKHSSSILALGKDPNAG</sequence>
<protein>
    <submittedName>
        <fullName evidence="1">Uncharacterized protein</fullName>
    </submittedName>
</protein>